<accession>A0A814CUD4</accession>
<keyword evidence="1" id="KW-1133">Transmembrane helix</keyword>
<evidence type="ECO:0000259" key="2">
    <source>
        <dbReference type="Pfam" id="PF05050"/>
    </source>
</evidence>
<dbReference type="PANTHER" id="PTHR34203:SF15">
    <property type="entry name" value="SLL1173 PROTEIN"/>
    <property type="match status" value="1"/>
</dbReference>
<name>A0A814CUD4_9BILA</name>
<evidence type="ECO:0000313" key="4">
    <source>
        <dbReference type="Proteomes" id="UP000663879"/>
    </source>
</evidence>
<comment type="caution">
    <text evidence="3">The sequence shown here is derived from an EMBL/GenBank/DDBJ whole genome shotgun (WGS) entry which is preliminary data.</text>
</comment>
<dbReference type="InterPro" id="IPR052514">
    <property type="entry name" value="SAM-dependent_MTase"/>
</dbReference>
<dbReference type="Gene3D" id="3.40.50.150">
    <property type="entry name" value="Vaccinia Virus protein VP39"/>
    <property type="match status" value="1"/>
</dbReference>
<proteinExistence type="predicted"/>
<gene>
    <name evidence="3" type="ORF">OXX778_LOCUS13635</name>
</gene>
<dbReference type="AlphaFoldDB" id="A0A814CUD4"/>
<protein>
    <recommendedName>
        <fullName evidence="2">Methyltransferase FkbM domain-containing protein</fullName>
    </recommendedName>
</protein>
<dbReference type="Proteomes" id="UP000663879">
    <property type="component" value="Unassembled WGS sequence"/>
</dbReference>
<dbReference type="EMBL" id="CAJNOC010002653">
    <property type="protein sequence ID" value="CAF0944962.1"/>
    <property type="molecule type" value="Genomic_DNA"/>
</dbReference>
<dbReference type="OrthoDB" id="411251at2759"/>
<evidence type="ECO:0000313" key="3">
    <source>
        <dbReference type="EMBL" id="CAF0944962.1"/>
    </source>
</evidence>
<dbReference type="Pfam" id="PF05050">
    <property type="entry name" value="Methyltransf_21"/>
    <property type="match status" value="1"/>
</dbReference>
<dbReference type="PANTHER" id="PTHR34203">
    <property type="entry name" value="METHYLTRANSFERASE, FKBM FAMILY PROTEIN"/>
    <property type="match status" value="1"/>
</dbReference>
<dbReference type="SUPFAM" id="SSF53335">
    <property type="entry name" value="S-adenosyl-L-methionine-dependent methyltransferases"/>
    <property type="match status" value="1"/>
</dbReference>
<reference evidence="3" key="1">
    <citation type="submission" date="2021-02" db="EMBL/GenBank/DDBJ databases">
        <authorList>
            <person name="Nowell W R."/>
        </authorList>
    </citation>
    <scope>NUCLEOTIDE SEQUENCE</scope>
    <source>
        <strain evidence="3">Ploen Becks lab</strain>
    </source>
</reference>
<keyword evidence="4" id="KW-1185">Reference proteome</keyword>
<keyword evidence="1" id="KW-0472">Membrane</keyword>
<dbReference type="InterPro" id="IPR006342">
    <property type="entry name" value="FkbM_mtfrase"/>
</dbReference>
<organism evidence="3 4">
    <name type="scientific">Brachionus calyciflorus</name>
    <dbReference type="NCBI Taxonomy" id="104777"/>
    <lineage>
        <taxon>Eukaryota</taxon>
        <taxon>Metazoa</taxon>
        <taxon>Spiralia</taxon>
        <taxon>Gnathifera</taxon>
        <taxon>Rotifera</taxon>
        <taxon>Eurotatoria</taxon>
        <taxon>Monogononta</taxon>
        <taxon>Pseudotrocha</taxon>
        <taxon>Ploima</taxon>
        <taxon>Brachionidae</taxon>
        <taxon>Brachionus</taxon>
    </lineage>
</organism>
<feature type="transmembrane region" description="Helical" evidence="1">
    <location>
        <begin position="20"/>
        <end position="44"/>
    </location>
</feature>
<dbReference type="InterPro" id="IPR029063">
    <property type="entry name" value="SAM-dependent_MTases_sf"/>
</dbReference>
<feature type="domain" description="Methyltransferase FkbM" evidence="2">
    <location>
        <begin position="170"/>
        <end position="356"/>
    </location>
</feature>
<dbReference type="NCBIfam" id="TIGR01444">
    <property type="entry name" value="fkbM_fam"/>
    <property type="match status" value="1"/>
</dbReference>
<sequence length="399" mass="46307">MHFNKKDKKTLSLNRLLNQLIYQTSIQIKFIIGILLFFLIFILINFSNSSIQINEKILPVVLDSSSSFILNAIIEPDESSEYKPVYNLVYPFGNNGIFIYNMSEPIESWWPFECYKTRMKYSINTKLCIYDPKYDKQISEQIKTNGLWEPTNVRSFMKLLNEVKDANVIDLGANIGLYSLLAAKLNRTVISIEPVHENLNRIHKAALLEQVQTNIIGLVNAVSNERKQLTITILDNNIGGSFVRDYEGINAGSSSQSVIVNSIIFDDVLEVIKTKVDLNVTRKFVLKIDIEAYEPFVFQNCTQIFKELSVVGIFMEFGKTLEKFKLLEKSNDENRTRSYGDKIKHMISLLKSLNFEPYEMNGMNKLSYDKWKSEWPWDVYFRQCDYVHCFDHVYKLSGF</sequence>
<evidence type="ECO:0000256" key="1">
    <source>
        <dbReference type="SAM" id="Phobius"/>
    </source>
</evidence>
<keyword evidence="1" id="KW-0812">Transmembrane</keyword>